<dbReference type="EMBL" id="JBHSMI010000028">
    <property type="protein sequence ID" value="MFC5405102.1"/>
    <property type="molecule type" value="Genomic_DNA"/>
</dbReference>
<evidence type="ECO:0000313" key="1">
    <source>
        <dbReference type="EMBL" id="MFC5405102.1"/>
    </source>
</evidence>
<proteinExistence type="predicted"/>
<reference evidence="2" key="1">
    <citation type="journal article" date="2019" name="Int. J. Syst. Evol. Microbiol.">
        <title>The Global Catalogue of Microorganisms (GCM) 10K type strain sequencing project: providing services to taxonomists for standard genome sequencing and annotation.</title>
        <authorList>
            <consortium name="The Broad Institute Genomics Platform"/>
            <consortium name="The Broad Institute Genome Sequencing Center for Infectious Disease"/>
            <person name="Wu L."/>
            <person name="Ma J."/>
        </authorList>
    </citation>
    <scope>NUCLEOTIDE SEQUENCE [LARGE SCALE GENOMIC DNA]</scope>
    <source>
        <strain evidence="2">CGMCC 1.18575</strain>
    </source>
</reference>
<name>A0ABW0HYZ5_9BACL</name>
<accession>A0ABW0HYZ5</accession>
<dbReference type="Proteomes" id="UP001596113">
    <property type="component" value="Unassembled WGS sequence"/>
</dbReference>
<sequence length="43" mass="4878">MNQVAQIPTHNEVMKEAKQSPEITDQRNIKTLVQSSLNQLNSI</sequence>
<dbReference type="RefSeq" id="WP_378135991.1">
    <property type="nucleotide sequence ID" value="NZ_JBHSMI010000028.1"/>
</dbReference>
<gene>
    <name evidence="1" type="ORF">ACFPOF_20375</name>
</gene>
<evidence type="ECO:0000313" key="2">
    <source>
        <dbReference type="Proteomes" id="UP001596113"/>
    </source>
</evidence>
<protein>
    <submittedName>
        <fullName evidence="1">Uncharacterized protein</fullName>
    </submittedName>
</protein>
<keyword evidence="2" id="KW-1185">Reference proteome</keyword>
<organism evidence="1 2">
    <name type="scientific">Cohnella soli</name>
    <dbReference type="NCBI Taxonomy" id="425005"/>
    <lineage>
        <taxon>Bacteria</taxon>
        <taxon>Bacillati</taxon>
        <taxon>Bacillota</taxon>
        <taxon>Bacilli</taxon>
        <taxon>Bacillales</taxon>
        <taxon>Paenibacillaceae</taxon>
        <taxon>Cohnella</taxon>
    </lineage>
</organism>
<comment type="caution">
    <text evidence="1">The sequence shown here is derived from an EMBL/GenBank/DDBJ whole genome shotgun (WGS) entry which is preliminary data.</text>
</comment>